<dbReference type="Proteomes" id="UP000238634">
    <property type="component" value="Unassembled WGS sequence"/>
</dbReference>
<keyword evidence="1" id="KW-0732">Signal</keyword>
<evidence type="ECO:0000256" key="1">
    <source>
        <dbReference type="SAM" id="SignalP"/>
    </source>
</evidence>
<proteinExistence type="predicted"/>
<evidence type="ECO:0000313" key="2">
    <source>
        <dbReference type="EMBL" id="PSB17913.1"/>
    </source>
</evidence>
<dbReference type="RefSeq" id="WP_073070391.1">
    <property type="nucleotide sequence ID" value="NZ_MPPI01000007.1"/>
</dbReference>
<name>A0A2T1DBS9_9CYAN</name>
<dbReference type="STRING" id="1920490.GCA_001895925_04277"/>
<protein>
    <submittedName>
        <fullName evidence="2">Uncharacterized protein</fullName>
    </submittedName>
</protein>
<feature type="chain" id="PRO_5015779687" evidence="1">
    <location>
        <begin position="34"/>
        <end position="374"/>
    </location>
</feature>
<keyword evidence="3" id="KW-1185">Reference proteome</keyword>
<dbReference type="EMBL" id="PVWG01000022">
    <property type="protein sequence ID" value="PSB17913.1"/>
    <property type="molecule type" value="Genomic_DNA"/>
</dbReference>
<feature type="signal peptide" evidence="1">
    <location>
        <begin position="1"/>
        <end position="33"/>
    </location>
</feature>
<sequence>MTRTQQTLLKSPRQMAVLALTGLMLMTSTGVSNQSAMASHVSKQSSNLVAAESSVQLPRSVEQAVRQDLSQRLNIPPQDITPQDITIVSFTPQTWSDGCLGLGGAAESCLQAQVEGWRVEASANQQTWIYRTDKTANVIRLEPQSTARLPPIVSQRLLRQVAKDVRVPVARLRIAEVKSAIWDGCLGIFTPGRGCTKIALQGWQVIVAGNKRSWVYHLDQDGNRMAQNPTASGSRGGLVPAFILEENKPPIEPSVIFRSIVSGDFTGKVTQITLTTDGAITQSIMAPNIRSRPVVIKRLSQQQIEQFQQVLQAQRFLNLNGLNYLTEAVLADYPTTTLQSAGSLTQYVDLETTHLPKAMQQVIQAWTKLDTSKN</sequence>
<reference evidence="2 3" key="1">
    <citation type="submission" date="2018-02" db="EMBL/GenBank/DDBJ databases">
        <authorList>
            <person name="Cohen D.B."/>
            <person name="Kent A.D."/>
        </authorList>
    </citation>
    <scope>NUCLEOTIDE SEQUENCE [LARGE SCALE GENOMIC DNA]</scope>
    <source>
        <strain evidence="2 3">ULC007</strain>
    </source>
</reference>
<accession>A0A2T1DBS9</accession>
<evidence type="ECO:0000313" key="3">
    <source>
        <dbReference type="Proteomes" id="UP000238634"/>
    </source>
</evidence>
<dbReference type="AlphaFoldDB" id="A0A2T1DBS9"/>
<dbReference type="OrthoDB" id="3723110at2"/>
<gene>
    <name evidence="2" type="ORF">C7B65_17090</name>
</gene>
<organism evidence="2 3">
    <name type="scientific">Phormidesmis priestleyi ULC007</name>
    <dbReference type="NCBI Taxonomy" id="1920490"/>
    <lineage>
        <taxon>Bacteria</taxon>
        <taxon>Bacillati</taxon>
        <taxon>Cyanobacteriota</taxon>
        <taxon>Cyanophyceae</taxon>
        <taxon>Leptolyngbyales</taxon>
        <taxon>Leptolyngbyaceae</taxon>
        <taxon>Phormidesmis</taxon>
    </lineage>
</organism>
<reference evidence="2 3" key="2">
    <citation type="submission" date="2018-03" db="EMBL/GenBank/DDBJ databases">
        <title>The ancient ancestry and fast evolution of plastids.</title>
        <authorList>
            <person name="Moore K.R."/>
            <person name="Magnabosco C."/>
            <person name="Momper L."/>
            <person name="Gold D.A."/>
            <person name="Bosak T."/>
            <person name="Fournier G.P."/>
        </authorList>
    </citation>
    <scope>NUCLEOTIDE SEQUENCE [LARGE SCALE GENOMIC DNA]</scope>
    <source>
        <strain evidence="2 3">ULC007</strain>
    </source>
</reference>
<comment type="caution">
    <text evidence="2">The sequence shown here is derived from an EMBL/GenBank/DDBJ whole genome shotgun (WGS) entry which is preliminary data.</text>
</comment>